<dbReference type="SUPFAM" id="SSF140490">
    <property type="entry name" value="Nqo1C-terminal domain-like"/>
    <property type="match status" value="1"/>
</dbReference>
<evidence type="ECO:0000313" key="8">
    <source>
        <dbReference type="Proteomes" id="UP000808349"/>
    </source>
</evidence>
<sequence>MSKNLSHLSGRKELTDNLFEYIGLLAEKDGSLSSEDAAKVAEEFLMGTANVFGTASFYDFTRPENKGKKVYTCNGSACLVAGTQDQVKKNLSQYFNDSEIGEMCCLGRCHENSAFHFDGVNYSGDQSNQLDSIFNGTQKNGVDHYQVKALGQQVLTATPKNLQDILPDLRVLLSKSPEELLVELKTSGLRGRGGAGFPMAFKLDACSKSKGPRKFIVCNADEGDPGSYSDRYLLESQPMLVLIGMWIAGYMTGADRGVVYIRAEYPESIDKINEAVLELRESGILGEGIFGTQFNFEFKVIKAQGAYICGEETALLSSIEGQRPEVRVRHPFPVHEGLFRKPTVVNNVETLANLFYIMTQGGKAYSDIGTAKSTGTKLISLDSGFVHPGIYEVDMGTPLRTAIETLGGGFSRPTKALHIGGPLGGLVPISKIDELTLDFEGFAQAGFMLGHASIVSIPESYPMIEYLEHLFAFTAHESCGKCFPCRLGSTRGKELIQKAQKDIHYKIDIQLMNDLLDTMKRGSLCALGGGIPLPVYNALQYFKDELAPYFK</sequence>
<dbReference type="GO" id="GO:0008137">
    <property type="term" value="F:NADH dehydrogenase (ubiquinone) activity"/>
    <property type="evidence" value="ECO:0007669"/>
    <property type="project" value="InterPro"/>
</dbReference>
<evidence type="ECO:0000259" key="6">
    <source>
        <dbReference type="SMART" id="SM00928"/>
    </source>
</evidence>
<evidence type="ECO:0000313" key="7">
    <source>
        <dbReference type="EMBL" id="MBK9716229.1"/>
    </source>
</evidence>
<dbReference type="SUPFAM" id="SSF52833">
    <property type="entry name" value="Thioredoxin-like"/>
    <property type="match status" value="1"/>
</dbReference>
<proteinExistence type="inferred from homology"/>
<dbReference type="EMBL" id="JADKFW010000004">
    <property type="protein sequence ID" value="MBK9716229.1"/>
    <property type="molecule type" value="Genomic_DNA"/>
</dbReference>
<dbReference type="InterPro" id="IPR001949">
    <property type="entry name" value="NADH-UbQ_OxRdtase_51kDa_CS"/>
</dbReference>
<dbReference type="PANTHER" id="PTHR43578">
    <property type="entry name" value="NADH-QUINONE OXIDOREDUCTASE SUBUNIT F"/>
    <property type="match status" value="1"/>
</dbReference>
<evidence type="ECO:0000256" key="3">
    <source>
        <dbReference type="ARBA" id="ARBA00022723"/>
    </source>
</evidence>
<keyword evidence="5" id="KW-0411">Iron-sulfur</keyword>
<dbReference type="InterPro" id="IPR037207">
    <property type="entry name" value="Nuop51_4Fe4S-bd_sf"/>
</dbReference>
<feature type="domain" description="NADH-ubiquinone oxidoreductase 51kDa subunit iron-sulphur binding" evidence="6">
    <location>
        <begin position="464"/>
        <end position="509"/>
    </location>
</feature>
<reference evidence="7 8" key="1">
    <citation type="submission" date="2020-10" db="EMBL/GenBank/DDBJ databases">
        <title>Connecting structure to function with the recovery of over 1000 high-quality activated sludge metagenome-assembled genomes encoding full-length rRNA genes using long-read sequencing.</title>
        <authorList>
            <person name="Singleton C.M."/>
            <person name="Petriglieri F."/>
            <person name="Kristensen J.M."/>
            <person name="Kirkegaard R.H."/>
            <person name="Michaelsen T.Y."/>
            <person name="Andersen M.H."/>
            <person name="Karst S.M."/>
            <person name="Dueholm M.S."/>
            <person name="Nielsen P.H."/>
            <person name="Albertsen M."/>
        </authorList>
    </citation>
    <scope>NUCLEOTIDE SEQUENCE [LARGE SCALE GENOMIC DNA]</scope>
    <source>
        <strain evidence="7">Ribe_18-Q3-R11-54_BAT3C.373</strain>
    </source>
</reference>
<dbReference type="Gene3D" id="3.40.50.11540">
    <property type="entry name" value="NADH-ubiquinone oxidoreductase 51kDa subunit"/>
    <property type="match status" value="1"/>
</dbReference>
<evidence type="ECO:0000256" key="2">
    <source>
        <dbReference type="ARBA" id="ARBA00022485"/>
    </source>
</evidence>
<evidence type="ECO:0000256" key="4">
    <source>
        <dbReference type="ARBA" id="ARBA00023004"/>
    </source>
</evidence>
<gene>
    <name evidence="7" type="ORF">IPO85_01650</name>
</gene>
<dbReference type="AlphaFoldDB" id="A0A9D7XC11"/>
<dbReference type="SUPFAM" id="SSF142984">
    <property type="entry name" value="Nqo1 middle domain-like"/>
    <property type="match status" value="1"/>
</dbReference>
<name>A0A9D7XC11_9BACT</name>
<dbReference type="GO" id="GO:0051539">
    <property type="term" value="F:4 iron, 4 sulfur cluster binding"/>
    <property type="evidence" value="ECO:0007669"/>
    <property type="project" value="UniProtKB-KW"/>
</dbReference>
<keyword evidence="2" id="KW-0004">4Fe-4S</keyword>
<dbReference type="GO" id="GO:0010181">
    <property type="term" value="F:FMN binding"/>
    <property type="evidence" value="ECO:0007669"/>
    <property type="project" value="InterPro"/>
</dbReference>
<evidence type="ECO:0000256" key="1">
    <source>
        <dbReference type="ARBA" id="ARBA00007523"/>
    </source>
</evidence>
<evidence type="ECO:0000256" key="5">
    <source>
        <dbReference type="ARBA" id="ARBA00023014"/>
    </source>
</evidence>
<dbReference type="Gene3D" id="3.10.20.600">
    <property type="match status" value="1"/>
</dbReference>
<dbReference type="Pfam" id="PF10589">
    <property type="entry name" value="NADH_4Fe-4S"/>
    <property type="match status" value="1"/>
</dbReference>
<protein>
    <submittedName>
        <fullName evidence="7">NAD(P)H-dependent oxidoreductase subunit E</fullName>
    </submittedName>
</protein>
<dbReference type="InterPro" id="IPR037225">
    <property type="entry name" value="Nuo51_FMN-bd_sf"/>
</dbReference>
<accession>A0A9D7XC11</accession>
<comment type="caution">
    <text evidence="7">The sequence shown here is derived from an EMBL/GenBank/DDBJ whole genome shotgun (WGS) entry which is preliminary data.</text>
</comment>
<dbReference type="SMART" id="SM00928">
    <property type="entry name" value="NADH_4Fe-4S"/>
    <property type="match status" value="1"/>
</dbReference>
<dbReference type="Pfam" id="PF01512">
    <property type="entry name" value="Complex1_51K"/>
    <property type="match status" value="1"/>
</dbReference>
<dbReference type="InterPro" id="IPR011538">
    <property type="entry name" value="Nuo51_FMN-bd"/>
</dbReference>
<dbReference type="Proteomes" id="UP000808349">
    <property type="component" value="Unassembled WGS sequence"/>
</dbReference>
<organism evidence="7 8">
    <name type="scientific">Candidatus Defluviibacterium haderslevense</name>
    <dbReference type="NCBI Taxonomy" id="2981993"/>
    <lineage>
        <taxon>Bacteria</taxon>
        <taxon>Pseudomonadati</taxon>
        <taxon>Bacteroidota</taxon>
        <taxon>Saprospiria</taxon>
        <taxon>Saprospirales</taxon>
        <taxon>Saprospiraceae</taxon>
        <taxon>Candidatus Defluviibacterium</taxon>
    </lineage>
</organism>
<dbReference type="PROSITE" id="PS00645">
    <property type="entry name" value="COMPLEX1_51K_2"/>
    <property type="match status" value="1"/>
</dbReference>
<dbReference type="PANTHER" id="PTHR43578:SF3">
    <property type="entry name" value="NADH-QUINONE OXIDOREDUCTASE SUBUNIT F"/>
    <property type="match status" value="1"/>
</dbReference>
<dbReference type="SUPFAM" id="SSF142019">
    <property type="entry name" value="Nqo1 FMN-binding domain-like"/>
    <property type="match status" value="1"/>
</dbReference>
<dbReference type="Gene3D" id="1.20.1440.230">
    <property type="entry name" value="NADH-ubiquinone oxidoreductase 51kDa subunit, iron-sulphur binding domain"/>
    <property type="match status" value="1"/>
</dbReference>
<dbReference type="GO" id="GO:0046872">
    <property type="term" value="F:metal ion binding"/>
    <property type="evidence" value="ECO:0007669"/>
    <property type="project" value="UniProtKB-KW"/>
</dbReference>
<keyword evidence="4" id="KW-0408">Iron</keyword>
<keyword evidence="3" id="KW-0479">Metal-binding</keyword>
<comment type="similarity">
    <text evidence="1">Belongs to the complex I 51 kDa subunit family.</text>
</comment>
<dbReference type="InterPro" id="IPR019575">
    <property type="entry name" value="Nuop51_4Fe4S-bd"/>
</dbReference>
<dbReference type="Pfam" id="PF01257">
    <property type="entry name" value="2Fe-2S_thioredx"/>
    <property type="match status" value="1"/>
</dbReference>
<dbReference type="InterPro" id="IPR036249">
    <property type="entry name" value="Thioredoxin-like_sf"/>
</dbReference>